<keyword evidence="6" id="KW-0967">Endosome</keyword>
<accession>A0A0C9W340</accession>
<evidence type="ECO:0000256" key="6">
    <source>
        <dbReference type="ARBA" id="ARBA00022753"/>
    </source>
</evidence>
<comment type="subcellular location">
    <subcellularLocation>
        <location evidence="2">Cytoplasm</location>
    </subcellularLocation>
    <subcellularLocation>
        <location evidence="1">Endosome membrane</location>
        <topology evidence="1">Peripheral membrane protein</topology>
    </subcellularLocation>
</comment>
<dbReference type="PANTHER" id="PTHR46009:SF1">
    <property type="entry name" value="VACUOLAR PROTEIN SORTING-ASSOCIATED PROTEIN VTA1 HOMOLOG"/>
    <property type="match status" value="1"/>
</dbReference>
<keyword evidence="5" id="KW-0963">Cytoplasm</keyword>
<keyword evidence="4" id="KW-0813">Transport</keyword>
<evidence type="ECO:0000256" key="2">
    <source>
        <dbReference type="ARBA" id="ARBA00004496"/>
    </source>
</evidence>
<dbReference type="AlphaFoldDB" id="A0A0C9W340"/>
<dbReference type="InterPro" id="IPR044538">
    <property type="entry name" value="Vta1-like"/>
</dbReference>
<feature type="compositionally biased region" description="Low complexity" evidence="9">
    <location>
        <begin position="534"/>
        <end position="549"/>
    </location>
</feature>
<dbReference type="GO" id="GO:0010008">
    <property type="term" value="C:endosome membrane"/>
    <property type="evidence" value="ECO:0007669"/>
    <property type="project" value="UniProtKB-SubCell"/>
</dbReference>
<keyword evidence="8" id="KW-0472">Membrane</keyword>
<evidence type="ECO:0000256" key="5">
    <source>
        <dbReference type="ARBA" id="ARBA00022490"/>
    </source>
</evidence>
<feature type="region of interest" description="Disordered" evidence="9">
    <location>
        <begin position="221"/>
        <end position="348"/>
    </location>
</feature>
<comment type="similarity">
    <text evidence="3">Belongs to the VTA1 family.</text>
</comment>
<dbReference type="Pfam" id="PF18097">
    <property type="entry name" value="Vta1_C"/>
    <property type="match status" value="1"/>
</dbReference>
<dbReference type="Gene3D" id="1.20.5.420">
    <property type="entry name" value="Immunoglobulin FC, subunit C"/>
    <property type="match status" value="1"/>
</dbReference>
<feature type="compositionally biased region" description="Polar residues" evidence="9">
    <location>
        <begin position="433"/>
        <end position="445"/>
    </location>
</feature>
<evidence type="ECO:0000256" key="3">
    <source>
        <dbReference type="ARBA" id="ARBA00007895"/>
    </source>
</evidence>
<dbReference type="InterPro" id="IPR039431">
    <property type="entry name" value="Vta1/CALS_N"/>
</dbReference>
<evidence type="ECO:0000256" key="1">
    <source>
        <dbReference type="ARBA" id="ARBA00004481"/>
    </source>
</evidence>
<feature type="compositionally biased region" description="Pro residues" evidence="9">
    <location>
        <begin position="242"/>
        <end position="254"/>
    </location>
</feature>
<evidence type="ECO:0000313" key="12">
    <source>
        <dbReference type="EMBL" id="KIJ45471.1"/>
    </source>
</evidence>
<dbReference type="Proteomes" id="UP000054279">
    <property type="component" value="Unassembled WGS sequence"/>
</dbReference>
<feature type="region of interest" description="Disordered" evidence="9">
    <location>
        <begin position="482"/>
        <end position="558"/>
    </location>
</feature>
<dbReference type="Gene3D" id="1.25.40.270">
    <property type="entry name" value="Vacuolar protein sorting-associated protein vta1"/>
    <property type="match status" value="1"/>
</dbReference>
<keyword evidence="13" id="KW-1185">Reference proteome</keyword>
<gene>
    <name evidence="12" type="ORF">M422DRAFT_66978</name>
</gene>
<protein>
    <recommendedName>
        <fullName evidence="14">DUF605-domain-containing protein</fullName>
    </recommendedName>
</protein>
<feature type="compositionally biased region" description="Low complexity" evidence="9">
    <location>
        <begin position="379"/>
        <end position="394"/>
    </location>
</feature>
<feature type="compositionally biased region" description="Basic and acidic residues" evidence="9">
    <location>
        <begin position="301"/>
        <end position="310"/>
    </location>
</feature>
<organism evidence="12 13">
    <name type="scientific">Sphaerobolus stellatus (strain SS14)</name>
    <dbReference type="NCBI Taxonomy" id="990650"/>
    <lineage>
        <taxon>Eukaryota</taxon>
        <taxon>Fungi</taxon>
        <taxon>Dikarya</taxon>
        <taxon>Basidiomycota</taxon>
        <taxon>Agaricomycotina</taxon>
        <taxon>Agaricomycetes</taxon>
        <taxon>Phallomycetidae</taxon>
        <taxon>Geastrales</taxon>
        <taxon>Sphaerobolaceae</taxon>
        <taxon>Sphaerobolus</taxon>
    </lineage>
</organism>
<dbReference type="EMBL" id="KN837111">
    <property type="protein sequence ID" value="KIJ45471.1"/>
    <property type="molecule type" value="Genomic_DNA"/>
</dbReference>
<evidence type="ECO:0000256" key="8">
    <source>
        <dbReference type="ARBA" id="ARBA00023136"/>
    </source>
</evidence>
<feature type="compositionally biased region" description="Polar residues" evidence="9">
    <location>
        <begin position="224"/>
        <end position="237"/>
    </location>
</feature>
<feature type="region of interest" description="Disordered" evidence="9">
    <location>
        <begin position="379"/>
        <end position="403"/>
    </location>
</feature>
<evidence type="ECO:0000259" key="10">
    <source>
        <dbReference type="Pfam" id="PF04652"/>
    </source>
</evidence>
<name>A0A0C9W340_SPHS4</name>
<evidence type="ECO:0000256" key="9">
    <source>
        <dbReference type="SAM" id="MobiDB-lite"/>
    </source>
</evidence>
<proteinExistence type="inferred from homology"/>
<feature type="compositionally biased region" description="Polar residues" evidence="9">
    <location>
        <begin position="320"/>
        <end position="348"/>
    </location>
</feature>
<dbReference type="GO" id="GO:0015031">
    <property type="term" value="P:protein transport"/>
    <property type="evidence" value="ECO:0007669"/>
    <property type="project" value="UniProtKB-KW"/>
</dbReference>
<sequence length="591" mass="63003">MSALDDWTLPPIPLEIKHLTPYFQRAQELRTRDPVMAYWCAFYGLQAAISIKGLPVKEFIANVLPVLEQIKAGNVNNETITNDSAATTYVEKFALRVFNMADTEDRKGSASRATAKRFLASANFLEVVQIFRALTPEDSEKIRYAKWKAADIAKAFREGRKPTPGDARSVQSPTEASQLSPAYAPTTLELPVSPPSFALAQLPPDASPGAPTYDQLHTSEIEQENPQSNAPQASVGTESPRRIPPSHLPPPSTPPHHHTSSLGLGDGQDTPGTWSTVATPGVEYFQNGRAAEMGSPGSPSDRSHLNPKSEELDDGHDDSWSTAGNMASRQNSWTVGDTVPLPQQSPTNELGLHGDLDLTPATSTTPVVAKRVHFSPSVVGGLSSASNSVAASSPPGSPERYAPTLPTVDEAAYAAEYTQQPSASPRLYPLPESESSTSDAAGSPQTLPPVIIHKVTSPVSQNGALGHSPSIAYSAFPVEPSVPHLPPPSHHALAESPDLPTTRLPSAPSLPVGNSSPQLPSLHPTPYFAPKTFSSESSSSPASTSLEPPELTHAQMSQAQRHCRFAISALDFEDPDTARTELRKALALLEG</sequence>
<evidence type="ECO:0000313" key="13">
    <source>
        <dbReference type="Proteomes" id="UP000054279"/>
    </source>
</evidence>
<keyword evidence="7" id="KW-0653">Protein transport</keyword>
<evidence type="ECO:0000256" key="7">
    <source>
        <dbReference type="ARBA" id="ARBA00022927"/>
    </source>
</evidence>
<dbReference type="PANTHER" id="PTHR46009">
    <property type="entry name" value="VACUOLAR PROTEIN SORTING-ASSOCIATED PROTEIN VTA1 HOMOLOG"/>
    <property type="match status" value="1"/>
</dbReference>
<dbReference type="OrthoDB" id="391137at2759"/>
<dbReference type="GO" id="GO:0032511">
    <property type="term" value="P:late endosome to vacuole transport via multivesicular body sorting pathway"/>
    <property type="evidence" value="ECO:0007669"/>
    <property type="project" value="InterPro"/>
</dbReference>
<evidence type="ECO:0000259" key="11">
    <source>
        <dbReference type="Pfam" id="PF18097"/>
    </source>
</evidence>
<dbReference type="Pfam" id="PF04652">
    <property type="entry name" value="Vta1"/>
    <property type="match status" value="1"/>
</dbReference>
<feature type="region of interest" description="Disordered" evidence="9">
    <location>
        <begin position="157"/>
        <end position="179"/>
    </location>
</feature>
<feature type="region of interest" description="Disordered" evidence="9">
    <location>
        <begin position="194"/>
        <end position="213"/>
    </location>
</feature>
<feature type="domain" description="Vta1/callose synthase N-terminal" evidence="10">
    <location>
        <begin position="19"/>
        <end position="158"/>
    </location>
</feature>
<reference evidence="12 13" key="1">
    <citation type="submission" date="2014-06" db="EMBL/GenBank/DDBJ databases">
        <title>Evolutionary Origins and Diversification of the Mycorrhizal Mutualists.</title>
        <authorList>
            <consortium name="DOE Joint Genome Institute"/>
            <consortium name="Mycorrhizal Genomics Consortium"/>
            <person name="Kohler A."/>
            <person name="Kuo A."/>
            <person name="Nagy L.G."/>
            <person name="Floudas D."/>
            <person name="Copeland A."/>
            <person name="Barry K.W."/>
            <person name="Cichocki N."/>
            <person name="Veneault-Fourrey C."/>
            <person name="LaButti K."/>
            <person name="Lindquist E.A."/>
            <person name="Lipzen A."/>
            <person name="Lundell T."/>
            <person name="Morin E."/>
            <person name="Murat C."/>
            <person name="Riley R."/>
            <person name="Ohm R."/>
            <person name="Sun H."/>
            <person name="Tunlid A."/>
            <person name="Henrissat B."/>
            <person name="Grigoriev I.V."/>
            <person name="Hibbett D.S."/>
            <person name="Martin F."/>
        </authorList>
    </citation>
    <scope>NUCLEOTIDE SEQUENCE [LARGE SCALE GENOMIC DNA]</scope>
    <source>
        <strain evidence="12 13">SS14</strain>
    </source>
</reference>
<feature type="domain" description="Vta1 C-terminal" evidence="11">
    <location>
        <begin position="555"/>
        <end position="590"/>
    </location>
</feature>
<feature type="compositionally biased region" description="Polar residues" evidence="9">
    <location>
        <begin position="169"/>
        <end position="179"/>
    </location>
</feature>
<dbReference type="HOGENOM" id="CLU_030378_5_0_1"/>
<evidence type="ECO:0008006" key="14">
    <source>
        <dbReference type="Google" id="ProtNLM"/>
    </source>
</evidence>
<dbReference type="InterPro" id="IPR023175">
    <property type="entry name" value="Vta1/CALS_N_sf"/>
</dbReference>
<feature type="region of interest" description="Disordered" evidence="9">
    <location>
        <begin position="419"/>
        <end position="447"/>
    </location>
</feature>
<evidence type="ECO:0000256" key="4">
    <source>
        <dbReference type="ARBA" id="ARBA00022448"/>
    </source>
</evidence>
<dbReference type="InterPro" id="IPR041212">
    <property type="entry name" value="Vta1_C"/>
</dbReference>
<dbReference type="GO" id="GO:0005771">
    <property type="term" value="C:multivesicular body"/>
    <property type="evidence" value="ECO:0007669"/>
    <property type="project" value="TreeGrafter"/>
</dbReference>